<keyword evidence="4 9" id="KW-0863">Zinc-finger</keyword>
<feature type="domain" description="C2H2-type" evidence="11">
    <location>
        <begin position="469"/>
        <end position="496"/>
    </location>
</feature>
<organism evidence="13 14">
    <name type="scientific">Manduca sexta</name>
    <name type="common">Tobacco hawkmoth</name>
    <name type="synonym">Tobacco hornworm</name>
    <dbReference type="NCBI Taxonomy" id="7130"/>
    <lineage>
        <taxon>Eukaryota</taxon>
        <taxon>Metazoa</taxon>
        <taxon>Ecdysozoa</taxon>
        <taxon>Arthropoda</taxon>
        <taxon>Hexapoda</taxon>
        <taxon>Insecta</taxon>
        <taxon>Pterygota</taxon>
        <taxon>Neoptera</taxon>
        <taxon>Endopterygota</taxon>
        <taxon>Lepidoptera</taxon>
        <taxon>Glossata</taxon>
        <taxon>Ditrysia</taxon>
        <taxon>Bombycoidea</taxon>
        <taxon>Sphingidae</taxon>
        <taxon>Sphinginae</taxon>
        <taxon>Sphingini</taxon>
        <taxon>Manduca</taxon>
    </lineage>
</organism>
<dbReference type="EMBL" id="JH668662">
    <property type="protein sequence ID" value="KAG6460260.1"/>
    <property type="molecule type" value="Genomic_DNA"/>
</dbReference>
<keyword evidence="6" id="KW-0238">DNA-binding</keyword>
<dbReference type="InterPro" id="IPR012934">
    <property type="entry name" value="Znf_AD"/>
</dbReference>
<evidence type="ECO:0000256" key="10">
    <source>
        <dbReference type="PROSITE-ProRule" id="PRU01263"/>
    </source>
</evidence>
<feature type="binding site" evidence="10">
    <location>
        <position position="2"/>
    </location>
    <ligand>
        <name>Zn(2+)</name>
        <dbReference type="ChEBI" id="CHEBI:29105"/>
    </ligand>
</feature>
<evidence type="ECO:0000256" key="3">
    <source>
        <dbReference type="ARBA" id="ARBA00022737"/>
    </source>
</evidence>
<sequence length="568" mass="65917">MCRCCMLRPPDKNLKASYTSLGKSEVYADMLKDCFEIHMLVSDVEGDGGICEVCITRLRDACDFKQQVQRCLKNIQLQATLMLKDEIATKVKLELSEEDDDNGIYFLDVKEEMSDYEHLRDDDDEEEKNLAEMLGFNDITVKRKHVEQKNSSSKKRAIMADTSIEKKAKKISTGPLKISIRALSEMNKIIKPAKVLPNIRFINDSMKHKLNIDNILKYSNCTPFSNKTLAGIVCAYCKETFQKIEELRNHTRENHNGVDLIDKKRMDKNNLSVKMDITDLKCSTCMASFDVITNLKKHLSKEHDVKFYSDVHDYILEFKLTDSEMLNCALCNSTFETFKMLLQHMNGHYRNYICEVCDLGFINKHRLKNHQRTHEIGSFNCTFCDKVFSTRVRKMCHEKYTHNSGARYTTNCPHCDQSFTSYYQRNRHMFKEHNMVAASYKCNICDKSFILKSKLTAHIKKVHLMERNHICAECGQGFFIKQSLDEHMIKHNGERVFKCTVCPKAYARKKTLREHMRIHNNDRRFKCGICALAFVQKCSLKSHMLSNHGITLAEYETSRSDLCSPESL</sequence>
<dbReference type="GO" id="GO:0000978">
    <property type="term" value="F:RNA polymerase II cis-regulatory region sequence-specific DNA binding"/>
    <property type="evidence" value="ECO:0007669"/>
    <property type="project" value="TreeGrafter"/>
</dbReference>
<dbReference type="AlphaFoldDB" id="A0A921ZLZ5"/>
<name>A0A921ZLZ5_MANSE</name>
<dbReference type="Pfam" id="PF13912">
    <property type="entry name" value="zf-C2H2_6"/>
    <property type="match status" value="1"/>
</dbReference>
<evidence type="ECO:0000259" key="12">
    <source>
        <dbReference type="PROSITE" id="PS51915"/>
    </source>
</evidence>
<dbReference type="PROSITE" id="PS50157">
    <property type="entry name" value="ZINC_FINGER_C2H2_2"/>
    <property type="match status" value="7"/>
</dbReference>
<proteinExistence type="inferred from homology"/>
<reference evidence="13" key="1">
    <citation type="journal article" date="2016" name="Insect Biochem. Mol. Biol.">
        <title>Multifaceted biological insights from a draft genome sequence of the tobacco hornworm moth, Manduca sexta.</title>
        <authorList>
            <person name="Kanost M.R."/>
            <person name="Arrese E.L."/>
            <person name="Cao X."/>
            <person name="Chen Y.R."/>
            <person name="Chellapilla S."/>
            <person name="Goldsmith M.R."/>
            <person name="Grosse-Wilde E."/>
            <person name="Heckel D.G."/>
            <person name="Herndon N."/>
            <person name="Jiang H."/>
            <person name="Papanicolaou A."/>
            <person name="Qu J."/>
            <person name="Soulages J.L."/>
            <person name="Vogel H."/>
            <person name="Walters J."/>
            <person name="Waterhouse R.M."/>
            <person name="Ahn S.J."/>
            <person name="Almeida F.C."/>
            <person name="An C."/>
            <person name="Aqrawi P."/>
            <person name="Bretschneider A."/>
            <person name="Bryant W.B."/>
            <person name="Bucks S."/>
            <person name="Chao H."/>
            <person name="Chevignon G."/>
            <person name="Christen J.M."/>
            <person name="Clarke D.F."/>
            <person name="Dittmer N.T."/>
            <person name="Ferguson L.C.F."/>
            <person name="Garavelou S."/>
            <person name="Gordon K.H.J."/>
            <person name="Gunaratna R.T."/>
            <person name="Han Y."/>
            <person name="Hauser F."/>
            <person name="He Y."/>
            <person name="Heidel-Fischer H."/>
            <person name="Hirsh A."/>
            <person name="Hu Y."/>
            <person name="Jiang H."/>
            <person name="Kalra D."/>
            <person name="Klinner C."/>
            <person name="Konig C."/>
            <person name="Kovar C."/>
            <person name="Kroll A.R."/>
            <person name="Kuwar S.S."/>
            <person name="Lee S.L."/>
            <person name="Lehman R."/>
            <person name="Li K."/>
            <person name="Li Z."/>
            <person name="Liang H."/>
            <person name="Lovelace S."/>
            <person name="Lu Z."/>
            <person name="Mansfield J.H."/>
            <person name="McCulloch K.J."/>
            <person name="Mathew T."/>
            <person name="Morton B."/>
            <person name="Muzny D.M."/>
            <person name="Neunemann D."/>
            <person name="Ongeri F."/>
            <person name="Pauchet Y."/>
            <person name="Pu L.L."/>
            <person name="Pyrousis I."/>
            <person name="Rao X.J."/>
            <person name="Redding A."/>
            <person name="Roesel C."/>
            <person name="Sanchez-Gracia A."/>
            <person name="Schaack S."/>
            <person name="Shukla A."/>
            <person name="Tetreau G."/>
            <person name="Wang Y."/>
            <person name="Xiong G.H."/>
            <person name="Traut W."/>
            <person name="Walsh T.K."/>
            <person name="Worley K.C."/>
            <person name="Wu D."/>
            <person name="Wu W."/>
            <person name="Wu Y.Q."/>
            <person name="Zhang X."/>
            <person name="Zou Z."/>
            <person name="Zucker H."/>
            <person name="Briscoe A.D."/>
            <person name="Burmester T."/>
            <person name="Clem R.J."/>
            <person name="Feyereisen R."/>
            <person name="Grimmelikhuijzen C.J.P."/>
            <person name="Hamodrakas S.J."/>
            <person name="Hansson B.S."/>
            <person name="Huguet E."/>
            <person name="Jermiin L.S."/>
            <person name="Lan Q."/>
            <person name="Lehman H.K."/>
            <person name="Lorenzen M."/>
            <person name="Merzendorfer H."/>
            <person name="Michalopoulos I."/>
            <person name="Morton D.B."/>
            <person name="Muthukrishnan S."/>
            <person name="Oakeshott J.G."/>
            <person name="Palmer W."/>
            <person name="Park Y."/>
            <person name="Passarelli A.L."/>
            <person name="Rozas J."/>
            <person name="Schwartz L.M."/>
            <person name="Smith W."/>
            <person name="Southgate A."/>
            <person name="Vilcinskas A."/>
            <person name="Vogt R."/>
            <person name="Wang P."/>
            <person name="Werren J."/>
            <person name="Yu X.Q."/>
            <person name="Zhou J.J."/>
            <person name="Brown S.J."/>
            <person name="Scherer S.E."/>
            <person name="Richards S."/>
            <person name="Blissard G.W."/>
        </authorList>
    </citation>
    <scope>NUCLEOTIDE SEQUENCE</scope>
</reference>
<comment type="caution">
    <text evidence="13">The sequence shown here is derived from an EMBL/GenBank/DDBJ whole genome shotgun (WGS) entry which is preliminary data.</text>
</comment>
<dbReference type="Pfam" id="PF00096">
    <property type="entry name" value="zf-C2H2"/>
    <property type="match status" value="5"/>
</dbReference>
<dbReference type="PANTHER" id="PTHR24388">
    <property type="entry name" value="ZINC FINGER PROTEIN"/>
    <property type="match status" value="1"/>
</dbReference>
<evidence type="ECO:0000256" key="4">
    <source>
        <dbReference type="ARBA" id="ARBA00022771"/>
    </source>
</evidence>
<feature type="domain" description="ZAD" evidence="12">
    <location>
        <begin position="1"/>
        <end position="78"/>
    </location>
</feature>
<dbReference type="SMART" id="SM00868">
    <property type="entry name" value="zf-AD"/>
    <property type="match status" value="1"/>
</dbReference>
<evidence type="ECO:0000313" key="14">
    <source>
        <dbReference type="Proteomes" id="UP000791440"/>
    </source>
</evidence>
<evidence type="ECO:0000256" key="2">
    <source>
        <dbReference type="ARBA" id="ARBA00022723"/>
    </source>
</evidence>
<keyword evidence="3" id="KW-0677">Repeat</keyword>
<comment type="similarity">
    <text evidence="8">Belongs to the snail C2H2-type zinc-finger protein family.</text>
</comment>
<keyword evidence="5 10" id="KW-0862">Zinc</keyword>
<evidence type="ECO:0000256" key="9">
    <source>
        <dbReference type="PROSITE-ProRule" id="PRU00042"/>
    </source>
</evidence>
<dbReference type="SMART" id="SM00355">
    <property type="entry name" value="ZnF_C2H2"/>
    <property type="match status" value="10"/>
</dbReference>
<keyword evidence="7" id="KW-0539">Nucleus</keyword>
<accession>A0A921ZLZ5</accession>
<feature type="binding site" evidence="10">
    <location>
        <position position="54"/>
    </location>
    <ligand>
        <name>Zn(2+)</name>
        <dbReference type="ChEBI" id="CHEBI:29105"/>
    </ligand>
</feature>
<reference evidence="13" key="2">
    <citation type="submission" date="2020-12" db="EMBL/GenBank/DDBJ databases">
        <authorList>
            <person name="Kanost M."/>
        </authorList>
    </citation>
    <scope>NUCLEOTIDE SEQUENCE</scope>
</reference>
<gene>
    <name evidence="13" type="ORF">O3G_MSEX011869</name>
</gene>
<feature type="domain" description="C2H2-type" evidence="11">
    <location>
        <begin position="440"/>
        <end position="468"/>
    </location>
</feature>
<dbReference type="GO" id="GO:0005634">
    <property type="term" value="C:nucleus"/>
    <property type="evidence" value="ECO:0007669"/>
    <property type="project" value="InterPro"/>
</dbReference>
<dbReference type="PROSITE" id="PS51915">
    <property type="entry name" value="ZAD"/>
    <property type="match status" value="1"/>
</dbReference>
<evidence type="ECO:0000256" key="5">
    <source>
        <dbReference type="ARBA" id="ARBA00022833"/>
    </source>
</evidence>
<dbReference type="InterPro" id="IPR013087">
    <property type="entry name" value="Znf_C2H2_type"/>
</dbReference>
<evidence type="ECO:0000256" key="7">
    <source>
        <dbReference type="ARBA" id="ARBA00023242"/>
    </source>
</evidence>
<dbReference type="Proteomes" id="UP000791440">
    <property type="component" value="Unassembled WGS sequence"/>
</dbReference>
<evidence type="ECO:0000259" key="11">
    <source>
        <dbReference type="PROSITE" id="PS50157"/>
    </source>
</evidence>
<keyword evidence="2 10" id="KW-0479">Metal-binding</keyword>
<keyword evidence="14" id="KW-1185">Reference proteome</keyword>
<dbReference type="FunFam" id="3.30.160.60:FF:000065">
    <property type="entry name" value="B-cell CLL/lymphoma 6, member B"/>
    <property type="match status" value="1"/>
</dbReference>
<feature type="binding site" evidence="10">
    <location>
        <position position="5"/>
    </location>
    <ligand>
        <name>Zn(2+)</name>
        <dbReference type="ChEBI" id="CHEBI:29105"/>
    </ligand>
</feature>
<feature type="domain" description="C2H2-type" evidence="11">
    <location>
        <begin position="232"/>
        <end position="260"/>
    </location>
</feature>
<comment type="subcellular location">
    <subcellularLocation>
        <location evidence="1">Nucleus</location>
    </subcellularLocation>
</comment>
<feature type="domain" description="C2H2-type" evidence="11">
    <location>
        <begin position="525"/>
        <end position="548"/>
    </location>
</feature>
<feature type="binding site" evidence="10">
    <location>
        <position position="51"/>
    </location>
    <ligand>
        <name>Zn(2+)</name>
        <dbReference type="ChEBI" id="CHEBI:29105"/>
    </ligand>
</feature>
<feature type="domain" description="C2H2-type" evidence="11">
    <location>
        <begin position="352"/>
        <end position="374"/>
    </location>
</feature>
<evidence type="ECO:0000256" key="8">
    <source>
        <dbReference type="ARBA" id="ARBA00037948"/>
    </source>
</evidence>
<evidence type="ECO:0000313" key="13">
    <source>
        <dbReference type="EMBL" id="KAG6460260.1"/>
    </source>
</evidence>
<feature type="domain" description="C2H2-type" evidence="11">
    <location>
        <begin position="379"/>
        <end position="407"/>
    </location>
</feature>
<dbReference type="PROSITE" id="PS00028">
    <property type="entry name" value="ZINC_FINGER_C2H2_1"/>
    <property type="match status" value="8"/>
</dbReference>
<dbReference type="GO" id="GO:0008270">
    <property type="term" value="F:zinc ion binding"/>
    <property type="evidence" value="ECO:0007669"/>
    <property type="project" value="UniProtKB-UniRule"/>
</dbReference>
<dbReference type="GO" id="GO:0000981">
    <property type="term" value="F:DNA-binding transcription factor activity, RNA polymerase II-specific"/>
    <property type="evidence" value="ECO:0007669"/>
    <property type="project" value="TreeGrafter"/>
</dbReference>
<evidence type="ECO:0000256" key="6">
    <source>
        <dbReference type="ARBA" id="ARBA00023125"/>
    </source>
</evidence>
<dbReference type="PANTHER" id="PTHR24388:SF54">
    <property type="entry name" value="PROTEIN ESCARGOT"/>
    <property type="match status" value="1"/>
</dbReference>
<evidence type="ECO:0000256" key="1">
    <source>
        <dbReference type="ARBA" id="ARBA00004123"/>
    </source>
</evidence>
<dbReference type="InterPro" id="IPR050527">
    <property type="entry name" value="Snail/Krueppel_Znf"/>
</dbReference>
<feature type="domain" description="C2H2-type" evidence="11">
    <location>
        <begin position="497"/>
        <end position="524"/>
    </location>
</feature>
<protein>
    <submittedName>
        <fullName evidence="13">Uncharacterized protein</fullName>
    </submittedName>
</protein>